<dbReference type="OrthoDB" id="5232903at2759"/>
<organism evidence="2 3">
    <name type="scientific">Cytospora leucostoma</name>
    <dbReference type="NCBI Taxonomy" id="1230097"/>
    <lineage>
        <taxon>Eukaryota</taxon>
        <taxon>Fungi</taxon>
        <taxon>Dikarya</taxon>
        <taxon>Ascomycota</taxon>
        <taxon>Pezizomycotina</taxon>
        <taxon>Sordariomycetes</taxon>
        <taxon>Sordariomycetidae</taxon>
        <taxon>Diaporthales</taxon>
        <taxon>Cytosporaceae</taxon>
        <taxon>Cytospora</taxon>
    </lineage>
</organism>
<feature type="signal peptide" evidence="1">
    <location>
        <begin position="1"/>
        <end position="23"/>
    </location>
</feature>
<keyword evidence="3" id="KW-1185">Reference proteome</keyword>
<sequence length="184" mass="19979">MHHFFQAVLLFLAALVALTSVQAADMLFFVEGDCNNHQYDDWLYCTNFEPGFCCHAEAPFCGGVLCQNCIGDTFAVFQGTDSCPGLDQANDTCTPKSRLNCCLPGGASSKCAGSYYAPTSNNHDDGHCLSGPPSNTTCRHPDAMVYHDADGVKREIQNMTFETYKMSLALYHKGNIKGLNGTPV</sequence>
<gene>
    <name evidence="2" type="ORF">VPNG_04942</name>
</gene>
<dbReference type="Proteomes" id="UP000285146">
    <property type="component" value="Unassembled WGS sequence"/>
</dbReference>
<proteinExistence type="predicted"/>
<comment type="caution">
    <text evidence="2">The sequence shown here is derived from an EMBL/GenBank/DDBJ whole genome shotgun (WGS) entry which is preliminary data.</text>
</comment>
<evidence type="ECO:0000313" key="3">
    <source>
        <dbReference type="Proteomes" id="UP000285146"/>
    </source>
</evidence>
<reference evidence="2 3" key="1">
    <citation type="submission" date="2015-09" db="EMBL/GenBank/DDBJ databases">
        <title>Host preference determinants of Valsa canker pathogens revealed by comparative genomics.</title>
        <authorList>
            <person name="Yin Z."/>
            <person name="Huang L."/>
        </authorList>
    </citation>
    <scope>NUCLEOTIDE SEQUENCE [LARGE SCALE GENOMIC DNA]</scope>
    <source>
        <strain evidence="2 3">SXYLt</strain>
    </source>
</reference>
<dbReference type="EMBL" id="LKEB01000025">
    <property type="protein sequence ID" value="ROW11848.1"/>
    <property type="molecule type" value="Genomic_DNA"/>
</dbReference>
<accession>A0A423X7C9</accession>
<feature type="chain" id="PRO_5019537054" evidence="1">
    <location>
        <begin position="24"/>
        <end position="184"/>
    </location>
</feature>
<name>A0A423X7C9_9PEZI</name>
<protein>
    <submittedName>
        <fullName evidence="2">Uncharacterized protein</fullName>
    </submittedName>
</protein>
<keyword evidence="1" id="KW-0732">Signal</keyword>
<dbReference type="AlphaFoldDB" id="A0A423X7C9"/>
<dbReference type="InParanoid" id="A0A423X7C9"/>
<evidence type="ECO:0000313" key="2">
    <source>
        <dbReference type="EMBL" id="ROW11848.1"/>
    </source>
</evidence>
<evidence type="ECO:0000256" key="1">
    <source>
        <dbReference type="SAM" id="SignalP"/>
    </source>
</evidence>